<dbReference type="PROSITE" id="PS50082">
    <property type="entry name" value="WD_REPEATS_2"/>
    <property type="match status" value="1"/>
</dbReference>
<proteinExistence type="predicted"/>
<evidence type="ECO:0008006" key="6">
    <source>
        <dbReference type="Google" id="ProtNLM"/>
    </source>
</evidence>
<dbReference type="InterPro" id="IPR001680">
    <property type="entry name" value="WD40_rpt"/>
</dbReference>
<organism evidence="4 5">
    <name type="scientific">Prorocentrum cordatum</name>
    <dbReference type="NCBI Taxonomy" id="2364126"/>
    <lineage>
        <taxon>Eukaryota</taxon>
        <taxon>Sar</taxon>
        <taxon>Alveolata</taxon>
        <taxon>Dinophyceae</taxon>
        <taxon>Prorocentrales</taxon>
        <taxon>Prorocentraceae</taxon>
        <taxon>Prorocentrum</taxon>
    </lineage>
</organism>
<comment type="caution">
    <text evidence="4">The sequence shown here is derived from an EMBL/GenBank/DDBJ whole genome shotgun (WGS) entry which is preliminary data.</text>
</comment>
<gene>
    <name evidence="4" type="ORF">PCOR1329_LOCUS54936</name>
</gene>
<dbReference type="SUPFAM" id="SSF50978">
    <property type="entry name" value="WD40 repeat-like"/>
    <property type="match status" value="1"/>
</dbReference>
<name>A0ABN9V677_9DINO</name>
<keyword evidence="5" id="KW-1185">Reference proteome</keyword>
<protein>
    <recommendedName>
        <fullName evidence="6">Mitotic checkpoint protein BUB3</fullName>
    </recommendedName>
</protein>
<dbReference type="EMBL" id="CAUYUJ010016726">
    <property type="protein sequence ID" value="CAK0868195.1"/>
    <property type="molecule type" value="Genomic_DNA"/>
</dbReference>
<evidence type="ECO:0000313" key="4">
    <source>
        <dbReference type="EMBL" id="CAK0868195.1"/>
    </source>
</evidence>
<sequence>MGSGAPLLERRESSLKHQIRSVKVSYDMKSYASSSVEGRVAIEHFDPEENLRSRYAFKCHRLKDASGNETVYPVNALAFHPGYDTFATGGSDGGVCVWDGAAKKRTWRLTPFETAVSSLDFSSDGGTMAIGVSYTWDQGEQASAPAPQVIVRQMEKEEVMPKK</sequence>
<dbReference type="Gene3D" id="2.130.10.10">
    <property type="entry name" value="YVTN repeat-like/Quinoprotein amine dehydrogenase"/>
    <property type="match status" value="1"/>
</dbReference>
<evidence type="ECO:0000313" key="5">
    <source>
        <dbReference type="Proteomes" id="UP001189429"/>
    </source>
</evidence>
<accession>A0ABN9V677</accession>
<dbReference type="PANTHER" id="PTHR10971">
    <property type="entry name" value="MRNA EXPORT FACTOR AND BUB3"/>
    <property type="match status" value="1"/>
</dbReference>
<dbReference type="InterPro" id="IPR036322">
    <property type="entry name" value="WD40_repeat_dom_sf"/>
</dbReference>
<evidence type="ECO:0000256" key="3">
    <source>
        <dbReference type="PROSITE-ProRule" id="PRU00221"/>
    </source>
</evidence>
<feature type="repeat" description="WD" evidence="3">
    <location>
        <begin position="74"/>
        <end position="99"/>
    </location>
</feature>
<evidence type="ECO:0000256" key="2">
    <source>
        <dbReference type="ARBA" id="ARBA00022737"/>
    </source>
</evidence>
<dbReference type="Pfam" id="PF00400">
    <property type="entry name" value="WD40"/>
    <property type="match status" value="1"/>
</dbReference>
<dbReference type="Proteomes" id="UP001189429">
    <property type="component" value="Unassembled WGS sequence"/>
</dbReference>
<keyword evidence="2" id="KW-0677">Repeat</keyword>
<evidence type="ECO:0000256" key="1">
    <source>
        <dbReference type="ARBA" id="ARBA00022574"/>
    </source>
</evidence>
<dbReference type="InterPro" id="IPR015943">
    <property type="entry name" value="WD40/YVTN_repeat-like_dom_sf"/>
</dbReference>
<dbReference type="SMART" id="SM00320">
    <property type="entry name" value="WD40"/>
    <property type="match status" value="1"/>
</dbReference>
<keyword evidence="1 3" id="KW-0853">WD repeat</keyword>
<reference evidence="4" key="1">
    <citation type="submission" date="2023-10" db="EMBL/GenBank/DDBJ databases">
        <authorList>
            <person name="Chen Y."/>
            <person name="Shah S."/>
            <person name="Dougan E. K."/>
            <person name="Thang M."/>
            <person name="Chan C."/>
        </authorList>
    </citation>
    <scope>NUCLEOTIDE SEQUENCE [LARGE SCALE GENOMIC DNA]</scope>
</reference>